<sequence>MSDTSELGEWEFIGRRGGEPARLVPGTVIAAVPGARSLAEEAGREVGFDFLDDEAVLRMLRLRHQDEQEMFSAGFRTGVPLALIGFGAAVYWGGVAQYWESGRAQLGYLTAAAVVVLILLGLWIRAAVVHWVDPVRQNLRARAHRYRAVAHIAREEGADVPAHYPHYGPYPFAATYRPGAEEAGLPDGEEQS</sequence>
<name>A0A7J5DEH4_9ACTN</name>
<dbReference type="EMBL" id="WBKG01000016">
    <property type="protein sequence ID" value="KAB1986933.1"/>
    <property type="molecule type" value="Genomic_DNA"/>
</dbReference>
<accession>A0A7J5DEH4</accession>
<comment type="caution">
    <text evidence="2">The sequence shown here is derived from an EMBL/GenBank/DDBJ whole genome shotgun (WGS) entry which is preliminary data.</text>
</comment>
<keyword evidence="3" id="KW-1185">Reference proteome</keyword>
<gene>
    <name evidence="2" type="ORF">F8144_19910</name>
</gene>
<evidence type="ECO:0000313" key="3">
    <source>
        <dbReference type="Proteomes" id="UP000442990"/>
    </source>
</evidence>
<feature type="transmembrane region" description="Helical" evidence="1">
    <location>
        <begin position="73"/>
        <end position="94"/>
    </location>
</feature>
<dbReference type="AlphaFoldDB" id="A0A7J5DEH4"/>
<evidence type="ECO:0000313" key="2">
    <source>
        <dbReference type="EMBL" id="KAB1986933.1"/>
    </source>
</evidence>
<keyword evidence="1" id="KW-1133">Transmembrane helix</keyword>
<keyword evidence="1" id="KW-0812">Transmembrane</keyword>
<organism evidence="2 3">
    <name type="scientific">Streptomyces triticiradicis</name>
    <dbReference type="NCBI Taxonomy" id="2651189"/>
    <lineage>
        <taxon>Bacteria</taxon>
        <taxon>Bacillati</taxon>
        <taxon>Actinomycetota</taxon>
        <taxon>Actinomycetes</taxon>
        <taxon>Kitasatosporales</taxon>
        <taxon>Streptomycetaceae</taxon>
        <taxon>Streptomyces</taxon>
    </lineage>
</organism>
<proteinExistence type="predicted"/>
<protein>
    <submittedName>
        <fullName evidence="2">Uncharacterized protein</fullName>
    </submittedName>
</protein>
<feature type="transmembrane region" description="Helical" evidence="1">
    <location>
        <begin position="106"/>
        <end position="132"/>
    </location>
</feature>
<dbReference type="RefSeq" id="WP_151470704.1">
    <property type="nucleotide sequence ID" value="NZ_WBKG01000016.1"/>
</dbReference>
<dbReference type="Proteomes" id="UP000442990">
    <property type="component" value="Unassembled WGS sequence"/>
</dbReference>
<keyword evidence="1" id="KW-0472">Membrane</keyword>
<evidence type="ECO:0000256" key="1">
    <source>
        <dbReference type="SAM" id="Phobius"/>
    </source>
</evidence>
<reference evidence="2 3" key="1">
    <citation type="submission" date="2019-09" db="EMBL/GenBank/DDBJ databases">
        <title>Isolation and identification of active actinomycetes.</title>
        <authorList>
            <person name="Yu Z."/>
            <person name="Han C."/>
            <person name="Yu B."/>
        </authorList>
    </citation>
    <scope>NUCLEOTIDE SEQUENCE [LARGE SCALE GENOMIC DNA]</scope>
    <source>
        <strain evidence="2 3">NEAU-H2</strain>
    </source>
</reference>